<dbReference type="EMBL" id="JBDKXB010000024">
    <property type="protein sequence ID" value="MEY6433606.1"/>
    <property type="molecule type" value="Genomic_DNA"/>
</dbReference>
<dbReference type="Proteomes" id="UP001564408">
    <property type="component" value="Unassembled WGS sequence"/>
</dbReference>
<dbReference type="RefSeq" id="WP_369668006.1">
    <property type="nucleotide sequence ID" value="NZ_JBDKXB010000024.1"/>
</dbReference>
<dbReference type="Pfam" id="PF18602">
    <property type="entry name" value="Rap1a"/>
    <property type="match status" value="1"/>
</dbReference>
<comment type="caution">
    <text evidence="2">The sequence shown here is derived from an EMBL/GenBank/DDBJ whole genome shotgun (WGS) entry which is preliminary data.</text>
</comment>
<accession>A0ABV4BGE3</accession>
<name>A0ABV4BGE3_9GAMM</name>
<sequence>MFLSVGISVAVFAQPAAAVQESNFGFATTEDLYRVCAVEEGDANYAQARLACHAFITATVQYHDAVTDRRNLKRLICYPTGTKIADGRAAFLAWARANAEDQERMSEVPVVGLVRGLAKAYPCR</sequence>
<organism evidence="2 3">
    <name type="scientific">Thioalkalicoccus limnaeus</name>
    <dbReference type="NCBI Taxonomy" id="120681"/>
    <lineage>
        <taxon>Bacteria</taxon>
        <taxon>Pseudomonadati</taxon>
        <taxon>Pseudomonadota</taxon>
        <taxon>Gammaproteobacteria</taxon>
        <taxon>Chromatiales</taxon>
        <taxon>Chromatiaceae</taxon>
        <taxon>Thioalkalicoccus</taxon>
    </lineage>
</organism>
<evidence type="ECO:0000313" key="3">
    <source>
        <dbReference type="Proteomes" id="UP001564408"/>
    </source>
</evidence>
<reference evidence="2 3" key="1">
    <citation type="submission" date="2024-05" db="EMBL/GenBank/DDBJ databases">
        <title>Genome Sequence and Characterization of the New Strain Purple Sulfur Bacterium of Genus Thioalkalicoccus.</title>
        <authorList>
            <person name="Bryantseva I.A."/>
            <person name="Kyndt J.A."/>
            <person name="Imhoff J.F."/>
        </authorList>
    </citation>
    <scope>NUCLEOTIDE SEQUENCE [LARGE SCALE GENOMIC DNA]</scope>
    <source>
        <strain evidence="2 3">Um2</strain>
    </source>
</reference>
<feature type="domain" description="Rap1a immunity protein" evidence="1">
    <location>
        <begin position="28"/>
        <end position="123"/>
    </location>
</feature>
<protein>
    <submittedName>
        <fullName evidence="2">Rap1a/Tai family immunity protein</fullName>
    </submittedName>
</protein>
<evidence type="ECO:0000313" key="2">
    <source>
        <dbReference type="EMBL" id="MEY6433606.1"/>
    </source>
</evidence>
<proteinExistence type="predicted"/>
<keyword evidence="3" id="KW-1185">Reference proteome</keyword>
<dbReference type="InterPro" id="IPR041238">
    <property type="entry name" value="Rap1a"/>
</dbReference>
<gene>
    <name evidence="2" type="ORF">ABC977_14465</name>
</gene>
<evidence type="ECO:0000259" key="1">
    <source>
        <dbReference type="Pfam" id="PF18602"/>
    </source>
</evidence>